<evidence type="ECO:0000256" key="1">
    <source>
        <dbReference type="ARBA" id="ARBA00023002"/>
    </source>
</evidence>
<gene>
    <name evidence="3" type="ORF">Mth01_02120</name>
</gene>
<protein>
    <recommendedName>
        <fullName evidence="2">Pyruvate/ketoisovalerate oxidoreductase catalytic domain-containing protein</fullName>
    </recommendedName>
</protein>
<feature type="domain" description="Pyruvate/ketoisovalerate oxidoreductase catalytic" evidence="2">
    <location>
        <begin position="11"/>
        <end position="174"/>
    </location>
</feature>
<keyword evidence="4" id="KW-1185">Reference proteome</keyword>
<sequence length="198" mass="20072">MERELVVTGIGGQGIQLLAKTLASAATREGRHAMLSADYGGEMRGGPSKASVVIGDGPLRALPVLASAWSAIVAHHRFSEPALARLRPGGPAIVNLPLVDPASLPAMTVYGLDATAVAKDAGAPQAIGFVLLGAYNAVTRLVDPASLAEAMEELLPPYRKQHAQANARALAAGAAALDGPPAPLSVPAGAADLEEAPR</sequence>
<dbReference type="RefSeq" id="WP_204009812.1">
    <property type="nucleotide sequence ID" value="NZ_BOOG01000003.1"/>
</dbReference>
<name>A0A8J3R5P0_9ACTN</name>
<dbReference type="PANTHER" id="PTHR42730:SF1">
    <property type="entry name" value="2-OXOGLUTARATE SYNTHASE SUBUNIT KORC"/>
    <property type="match status" value="1"/>
</dbReference>
<dbReference type="InterPro" id="IPR019752">
    <property type="entry name" value="Pyrv/ketoisovalerate_OxRed_cat"/>
</dbReference>
<evidence type="ECO:0000313" key="4">
    <source>
        <dbReference type="Proteomes" id="UP000610966"/>
    </source>
</evidence>
<proteinExistence type="predicted"/>
<dbReference type="PANTHER" id="PTHR42730">
    <property type="entry name" value="2-OXOGLUTARATE SYNTHASE SUBUNIT KORC"/>
    <property type="match status" value="1"/>
</dbReference>
<comment type="caution">
    <text evidence="3">The sequence shown here is derived from an EMBL/GenBank/DDBJ whole genome shotgun (WGS) entry which is preliminary data.</text>
</comment>
<organism evidence="3 4">
    <name type="scientific">Sphaerimonospora thailandensis</name>
    <dbReference type="NCBI Taxonomy" id="795644"/>
    <lineage>
        <taxon>Bacteria</taxon>
        <taxon>Bacillati</taxon>
        <taxon>Actinomycetota</taxon>
        <taxon>Actinomycetes</taxon>
        <taxon>Streptosporangiales</taxon>
        <taxon>Streptosporangiaceae</taxon>
        <taxon>Sphaerimonospora</taxon>
    </lineage>
</organism>
<evidence type="ECO:0000259" key="2">
    <source>
        <dbReference type="Pfam" id="PF01558"/>
    </source>
</evidence>
<dbReference type="InterPro" id="IPR052554">
    <property type="entry name" value="2-oxoglutarate_synth_KorC"/>
</dbReference>
<dbReference type="Gene3D" id="3.40.920.10">
    <property type="entry name" value="Pyruvate-ferredoxin oxidoreductase, PFOR, domain III"/>
    <property type="match status" value="1"/>
</dbReference>
<reference evidence="3" key="1">
    <citation type="submission" date="2021-01" db="EMBL/GenBank/DDBJ databases">
        <title>Whole genome shotgun sequence of Sphaerimonospora thailandensis NBRC 107569.</title>
        <authorList>
            <person name="Komaki H."/>
            <person name="Tamura T."/>
        </authorList>
    </citation>
    <scope>NUCLEOTIDE SEQUENCE</scope>
    <source>
        <strain evidence="3">NBRC 107569</strain>
    </source>
</reference>
<dbReference type="Proteomes" id="UP000610966">
    <property type="component" value="Unassembled WGS sequence"/>
</dbReference>
<dbReference type="EMBL" id="BOOG01000003">
    <property type="protein sequence ID" value="GIH67959.1"/>
    <property type="molecule type" value="Genomic_DNA"/>
</dbReference>
<dbReference type="GO" id="GO:0016903">
    <property type="term" value="F:oxidoreductase activity, acting on the aldehyde or oxo group of donors"/>
    <property type="evidence" value="ECO:0007669"/>
    <property type="project" value="InterPro"/>
</dbReference>
<keyword evidence="1" id="KW-0560">Oxidoreductase</keyword>
<evidence type="ECO:0000313" key="3">
    <source>
        <dbReference type="EMBL" id="GIH67959.1"/>
    </source>
</evidence>
<dbReference type="AlphaFoldDB" id="A0A8J3R5P0"/>
<accession>A0A8J3R5P0</accession>
<dbReference type="SUPFAM" id="SSF53323">
    <property type="entry name" value="Pyruvate-ferredoxin oxidoreductase, PFOR, domain III"/>
    <property type="match status" value="1"/>
</dbReference>
<dbReference type="Pfam" id="PF01558">
    <property type="entry name" value="POR"/>
    <property type="match status" value="1"/>
</dbReference>
<dbReference type="InterPro" id="IPR002869">
    <property type="entry name" value="Pyrv_flavodox_OxRed_cen"/>
</dbReference>